<name>A0A6A6H0K4_VIRVR</name>
<dbReference type="OrthoDB" id="3548654at2759"/>
<dbReference type="AlphaFoldDB" id="A0A6A6H0K4"/>
<dbReference type="Proteomes" id="UP000800092">
    <property type="component" value="Unassembled WGS sequence"/>
</dbReference>
<feature type="domain" description="Heterokaryon incompatibility" evidence="1">
    <location>
        <begin position="47"/>
        <end position="207"/>
    </location>
</feature>
<sequence>MASRDYSSLYNALPNNRFRIFSLEPLQGDGKIKGHIKQAAFDPNLEYFALSYTWACPVPGTPDRADSEIEIDGVPFMIQDNLFQCLCRLLKESEVQIGNLWIDAICINQKDDQEKAKQVSIMGQIYQSARKVLIWLGPHDGHLQDAVKLIKSLCAITDTQRRQIRPDTLTTITSKNLIGKCSDRGFWISLAIFFSRAWFVRAWVMQEVILAKSFLIFCGDLPSNSLTWEELVLVSDFLATSIWTHALRSQKFLKGLPIDTHVNGPTVLNAAKISLHRGDDPLLYNLIRSRRYVCQDEKDKVFSVYSVARGNSTYTSLLPAPDYKMTASEVYIATAVSVLRGSKDLLLLAYAEGKDFRNHNSLPSWVPDWSIRDIVGLGVTGYRRFWASGDLQRDLHIHDSHRIISIRAAAFDEINAVGESKRHVTSESTFPQWLDIIQNISKIYCTGEYRMDVFWRTLITNTGPSGDDFPSTIPRVQFRHWLLKVGVHCHQKRDTNQDATDTLKKLADLFEAEGPDSIVPSPTEIITMAQSMDAADRENNDIFLESDAFETILAHTPCLRLFTTKLGLLGKGSQSLCAGDTIFIVPGLRVPLILRRLESHVSTKQRNLEKFEVVGGAYVHGFMRGEALQRPLDFQSVELS</sequence>
<protein>
    <submittedName>
        <fullName evidence="2">HET-domain-containing protein</fullName>
    </submittedName>
</protein>
<gene>
    <name evidence="2" type="ORF">EV356DRAFT_579181</name>
</gene>
<organism evidence="2 3">
    <name type="scientific">Viridothelium virens</name>
    <name type="common">Speckled blister lichen</name>
    <name type="synonym">Trypethelium virens</name>
    <dbReference type="NCBI Taxonomy" id="1048519"/>
    <lineage>
        <taxon>Eukaryota</taxon>
        <taxon>Fungi</taxon>
        <taxon>Dikarya</taxon>
        <taxon>Ascomycota</taxon>
        <taxon>Pezizomycotina</taxon>
        <taxon>Dothideomycetes</taxon>
        <taxon>Dothideomycetes incertae sedis</taxon>
        <taxon>Trypetheliales</taxon>
        <taxon>Trypetheliaceae</taxon>
        <taxon>Viridothelium</taxon>
    </lineage>
</organism>
<dbReference type="Pfam" id="PF06985">
    <property type="entry name" value="HET"/>
    <property type="match status" value="1"/>
</dbReference>
<accession>A0A6A6H0K4</accession>
<evidence type="ECO:0000259" key="1">
    <source>
        <dbReference type="Pfam" id="PF06985"/>
    </source>
</evidence>
<dbReference type="InterPro" id="IPR010730">
    <property type="entry name" value="HET"/>
</dbReference>
<dbReference type="Pfam" id="PF26639">
    <property type="entry name" value="Het-6_barrel"/>
    <property type="match status" value="1"/>
</dbReference>
<dbReference type="EMBL" id="ML991826">
    <property type="protein sequence ID" value="KAF2231512.1"/>
    <property type="molecule type" value="Genomic_DNA"/>
</dbReference>
<proteinExistence type="predicted"/>
<dbReference type="PANTHER" id="PTHR24148">
    <property type="entry name" value="ANKYRIN REPEAT DOMAIN-CONTAINING PROTEIN 39 HOMOLOG-RELATED"/>
    <property type="match status" value="1"/>
</dbReference>
<dbReference type="PANTHER" id="PTHR24148:SF73">
    <property type="entry name" value="HET DOMAIN PROTEIN (AFU_ORTHOLOGUE AFUA_8G01020)"/>
    <property type="match status" value="1"/>
</dbReference>
<reference evidence="2" key="1">
    <citation type="journal article" date="2020" name="Stud. Mycol.">
        <title>101 Dothideomycetes genomes: a test case for predicting lifestyles and emergence of pathogens.</title>
        <authorList>
            <person name="Haridas S."/>
            <person name="Albert R."/>
            <person name="Binder M."/>
            <person name="Bloem J."/>
            <person name="Labutti K."/>
            <person name="Salamov A."/>
            <person name="Andreopoulos B."/>
            <person name="Baker S."/>
            <person name="Barry K."/>
            <person name="Bills G."/>
            <person name="Bluhm B."/>
            <person name="Cannon C."/>
            <person name="Castanera R."/>
            <person name="Culley D."/>
            <person name="Daum C."/>
            <person name="Ezra D."/>
            <person name="Gonzalez J."/>
            <person name="Henrissat B."/>
            <person name="Kuo A."/>
            <person name="Liang C."/>
            <person name="Lipzen A."/>
            <person name="Lutzoni F."/>
            <person name="Magnuson J."/>
            <person name="Mondo S."/>
            <person name="Nolan M."/>
            <person name="Ohm R."/>
            <person name="Pangilinan J."/>
            <person name="Park H.-J."/>
            <person name="Ramirez L."/>
            <person name="Alfaro M."/>
            <person name="Sun H."/>
            <person name="Tritt A."/>
            <person name="Yoshinaga Y."/>
            <person name="Zwiers L.-H."/>
            <person name="Turgeon B."/>
            <person name="Goodwin S."/>
            <person name="Spatafora J."/>
            <person name="Crous P."/>
            <person name="Grigoriev I."/>
        </authorList>
    </citation>
    <scope>NUCLEOTIDE SEQUENCE</scope>
    <source>
        <strain evidence="2">Tuck. ex Michener</strain>
    </source>
</reference>
<dbReference type="InterPro" id="IPR052895">
    <property type="entry name" value="HetReg/Transcr_Mod"/>
</dbReference>
<keyword evidence="3" id="KW-1185">Reference proteome</keyword>
<evidence type="ECO:0000313" key="3">
    <source>
        <dbReference type="Proteomes" id="UP000800092"/>
    </source>
</evidence>
<evidence type="ECO:0000313" key="2">
    <source>
        <dbReference type="EMBL" id="KAF2231512.1"/>
    </source>
</evidence>